<comment type="caution">
    <text evidence="1">The sequence shown here is derived from an EMBL/GenBank/DDBJ whole genome shotgun (WGS) entry which is preliminary data.</text>
</comment>
<reference evidence="1" key="1">
    <citation type="submission" date="2021-02" db="EMBL/GenBank/DDBJ databases">
        <authorList>
            <consortium name="DOE Joint Genome Institute"/>
            <person name="Ahrendt S."/>
            <person name="Looney B.P."/>
            <person name="Miyauchi S."/>
            <person name="Morin E."/>
            <person name="Drula E."/>
            <person name="Courty P.E."/>
            <person name="Chicoki N."/>
            <person name="Fauchery L."/>
            <person name="Kohler A."/>
            <person name="Kuo A."/>
            <person name="Labutti K."/>
            <person name="Pangilinan J."/>
            <person name="Lipzen A."/>
            <person name="Riley R."/>
            <person name="Andreopoulos W."/>
            <person name="He G."/>
            <person name="Johnson J."/>
            <person name="Barry K.W."/>
            <person name="Grigoriev I.V."/>
            <person name="Nagy L."/>
            <person name="Hibbett D."/>
            <person name="Henrissat B."/>
            <person name="Matheny P.B."/>
            <person name="Labbe J."/>
            <person name="Martin F."/>
        </authorList>
    </citation>
    <scope>NUCLEOTIDE SEQUENCE</scope>
    <source>
        <strain evidence="1">FP105234-sp</strain>
    </source>
</reference>
<evidence type="ECO:0000313" key="2">
    <source>
        <dbReference type="Proteomes" id="UP000814033"/>
    </source>
</evidence>
<name>A0ACB8RNT9_9AGAM</name>
<evidence type="ECO:0000313" key="1">
    <source>
        <dbReference type="EMBL" id="KAI0045778.1"/>
    </source>
</evidence>
<accession>A0ACB8RNT9</accession>
<sequence>MQILPHCAPDRLRVSHIRPCCASCLSSLPARCRAGVLRALVPTYATRALGAPGITRPPRALAHARDGHPTSIQHRSFAAATHAMPHSFLAMGRSSSAYVPRSRLPADLFSSRSPRHRKRCRSQPTATGISRRPRVRTTTRTCPRNPALGIPPMILSNARRTYRLLRRNGSCITAHGARRRAERAQRRPSWENKVAEESSQWMMGGDVGSLRT</sequence>
<reference evidence="1" key="2">
    <citation type="journal article" date="2022" name="New Phytol.">
        <title>Evolutionary transition to the ectomycorrhizal habit in the genomes of a hyperdiverse lineage of mushroom-forming fungi.</title>
        <authorList>
            <person name="Looney B."/>
            <person name="Miyauchi S."/>
            <person name="Morin E."/>
            <person name="Drula E."/>
            <person name="Courty P.E."/>
            <person name="Kohler A."/>
            <person name="Kuo A."/>
            <person name="LaButti K."/>
            <person name="Pangilinan J."/>
            <person name="Lipzen A."/>
            <person name="Riley R."/>
            <person name="Andreopoulos W."/>
            <person name="He G."/>
            <person name="Johnson J."/>
            <person name="Nolan M."/>
            <person name="Tritt A."/>
            <person name="Barry K.W."/>
            <person name="Grigoriev I.V."/>
            <person name="Nagy L.G."/>
            <person name="Hibbett D."/>
            <person name="Henrissat B."/>
            <person name="Matheny P.B."/>
            <person name="Labbe J."/>
            <person name="Martin F.M."/>
        </authorList>
    </citation>
    <scope>NUCLEOTIDE SEQUENCE</scope>
    <source>
        <strain evidence="1">FP105234-sp</strain>
    </source>
</reference>
<keyword evidence="2" id="KW-1185">Reference proteome</keyword>
<organism evidence="1 2">
    <name type="scientific">Auriscalpium vulgare</name>
    <dbReference type="NCBI Taxonomy" id="40419"/>
    <lineage>
        <taxon>Eukaryota</taxon>
        <taxon>Fungi</taxon>
        <taxon>Dikarya</taxon>
        <taxon>Basidiomycota</taxon>
        <taxon>Agaricomycotina</taxon>
        <taxon>Agaricomycetes</taxon>
        <taxon>Russulales</taxon>
        <taxon>Auriscalpiaceae</taxon>
        <taxon>Auriscalpium</taxon>
    </lineage>
</organism>
<dbReference type="EMBL" id="MU275942">
    <property type="protein sequence ID" value="KAI0045778.1"/>
    <property type="molecule type" value="Genomic_DNA"/>
</dbReference>
<dbReference type="Proteomes" id="UP000814033">
    <property type="component" value="Unassembled WGS sequence"/>
</dbReference>
<gene>
    <name evidence="1" type="ORF">FA95DRAFT_88461</name>
</gene>
<protein>
    <submittedName>
        <fullName evidence="1">Uncharacterized protein</fullName>
    </submittedName>
</protein>
<proteinExistence type="predicted"/>